<accession>A0AAW2JGN3</accession>
<reference evidence="1" key="1">
    <citation type="submission" date="2020-06" db="EMBL/GenBank/DDBJ databases">
        <authorList>
            <person name="Li T."/>
            <person name="Hu X."/>
            <person name="Zhang T."/>
            <person name="Song X."/>
            <person name="Zhang H."/>
            <person name="Dai N."/>
            <person name="Sheng W."/>
            <person name="Hou X."/>
            <person name="Wei L."/>
        </authorList>
    </citation>
    <scope>NUCLEOTIDE SEQUENCE</scope>
    <source>
        <strain evidence="1">G02</strain>
        <tissue evidence="1">Leaf</tissue>
    </source>
</reference>
<dbReference type="PANTHER" id="PTHR33116">
    <property type="entry name" value="REVERSE TRANSCRIPTASE ZINC-BINDING DOMAIN-CONTAINING PROTEIN-RELATED-RELATED"/>
    <property type="match status" value="1"/>
</dbReference>
<dbReference type="AlphaFoldDB" id="A0AAW2JGN3"/>
<reference evidence="1" key="2">
    <citation type="journal article" date="2024" name="Plant">
        <title>Genomic evolution and insights into agronomic trait innovations of Sesamum species.</title>
        <authorList>
            <person name="Miao H."/>
            <person name="Wang L."/>
            <person name="Qu L."/>
            <person name="Liu H."/>
            <person name="Sun Y."/>
            <person name="Le M."/>
            <person name="Wang Q."/>
            <person name="Wei S."/>
            <person name="Zheng Y."/>
            <person name="Lin W."/>
            <person name="Duan Y."/>
            <person name="Cao H."/>
            <person name="Xiong S."/>
            <person name="Wang X."/>
            <person name="Wei L."/>
            <person name="Li C."/>
            <person name="Ma Q."/>
            <person name="Ju M."/>
            <person name="Zhao R."/>
            <person name="Li G."/>
            <person name="Mu C."/>
            <person name="Tian Q."/>
            <person name="Mei H."/>
            <person name="Zhang T."/>
            <person name="Gao T."/>
            <person name="Zhang H."/>
        </authorList>
    </citation>
    <scope>NUCLEOTIDE SEQUENCE</scope>
    <source>
        <strain evidence="1">G02</strain>
    </source>
</reference>
<comment type="caution">
    <text evidence="1">The sequence shown here is derived from an EMBL/GenBank/DDBJ whole genome shotgun (WGS) entry which is preliminary data.</text>
</comment>
<name>A0AAW2JGN3_SESRA</name>
<protein>
    <submittedName>
        <fullName evidence="1">Uncharacterized protein</fullName>
    </submittedName>
</protein>
<organism evidence="1">
    <name type="scientific">Sesamum radiatum</name>
    <name type="common">Black benniseed</name>
    <dbReference type="NCBI Taxonomy" id="300843"/>
    <lineage>
        <taxon>Eukaryota</taxon>
        <taxon>Viridiplantae</taxon>
        <taxon>Streptophyta</taxon>
        <taxon>Embryophyta</taxon>
        <taxon>Tracheophyta</taxon>
        <taxon>Spermatophyta</taxon>
        <taxon>Magnoliopsida</taxon>
        <taxon>eudicotyledons</taxon>
        <taxon>Gunneridae</taxon>
        <taxon>Pentapetalae</taxon>
        <taxon>asterids</taxon>
        <taxon>lamiids</taxon>
        <taxon>Lamiales</taxon>
        <taxon>Pedaliaceae</taxon>
        <taxon>Sesamum</taxon>
    </lineage>
</organism>
<evidence type="ECO:0000313" key="1">
    <source>
        <dbReference type="EMBL" id="KAL0293634.1"/>
    </source>
</evidence>
<sequence length="200" mass="22987">MCALKVDLRSFLGLGAKDRGTPCPLIFLSHGSATPDSSELIEQDRGFEYHWRCKELSLFQLCFADDLLLFCKAEAPSRVDERIKGWEYLSFADRVQLIQSVLMALNAYWAMAFILPKGIIRKVEKLLRSFLWKGQSRGGYAKVAWSQVCRPKEEGGPGIRNVMALNKALMSRHLWRLITQDRTSIWVKWVITVRLRTHSI</sequence>
<dbReference type="EMBL" id="JACGWJ010000289">
    <property type="protein sequence ID" value="KAL0293634.1"/>
    <property type="molecule type" value="Genomic_DNA"/>
</dbReference>
<dbReference type="PANTHER" id="PTHR33116:SF78">
    <property type="entry name" value="OS12G0587133 PROTEIN"/>
    <property type="match status" value="1"/>
</dbReference>
<gene>
    <name evidence="1" type="ORF">Sradi_6926300</name>
</gene>
<proteinExistence type="predicted"/>